<evidence type="ECO:0000313" key="12">
    <source>
        <dbReference type="Proteomes" id="UP000610527"/>
    </source>
</evidence>
<dbReference type="HAMAP" id="MF_00815">
    <property type="entry name" value="ATP_synth_gamma_bact"/>
    <property type="match status" value="1"/>
</dbReference>
<comment type="caution">
    <text evidence="11">The sequence shown here is derived from an EMBL/GenBank/DDBJ whole genome shotgun (WGS) entry which is preliminary data.</text>
</comment>
<dbReference type="NCBIfam" id="TIGR01146">
    <property type="entry name" value="ATPsyn_F1gamma"/>
    <property type="match status" value="1"/>
</dbReference>
<evidence type="ECO:0000256" key="2">
    <source>
        <dbReference type="ARBA" id="ARBA00004170"/>
    </source>
</evidence>
<evidence type="ECO:0000256" key="10">
    <source>
        <dbReference type="HAMAP-Rule" id="MF_00815"/>
    </source>
</evidence>
<dbReference type="InterPro" id="IPR000131">
    <property type="entry name" value="ATP_synth_F1_gsu"/>
</dbReference>
<gene>
    <name evidence="10" type="primary">atpG</name>
    <name evidence="11" type="ORF">HUN84_11295</name>
</gene>
<keyword evidence="4 10" id="KW-0813">Transport</keyword>
<accession>A0ABX2LUF0</accession>
<evidence type="ECO:0000256" key="7">
    <source>
        <dbReference type="ARBA" id="ARBA00023136"/>
    </source>
</evidence>
<evidence type="ECO:0000313" key="11">
    <source>
        <dbReference type="EMBL" id="NUI83298.1"/>
    </source>
</evidence>
<keyword evidence="9 10" id="KW-0066">ATP synthesis</keyword>
<evidence type="ECO:0000256" key="6">
    <source>
        <dbReference type="ARBA" id="ARBA00023065"/>
    </source>
</evidence>
<evidence type="ECO:0000256" key="3">
    <source>
        <dbReference type="ARBA" id="ARBA00007681"/>
    </source>
</evidence>
<dbReference type="InterPro" id="IPR035968">
    <property type="entry name" value="ATP_synth_F1_ATPase_gsu"/>
</dbReference>
<comment type="subunit">
    <text evidence="10">F-type ATPases have 2 components, CF(1) - the catalytic core - and CF(0) - the membrane proton channel. CF(1) has five subunits: alpha(3), beta(3), gamma(1), delta(1), epsilon(1). CF(0) has three main subunits: a, b and c.</text>
</comment>
<dbReference type="PRINTS" id="PR00126">
    <property type="entry name" value="ATPASEGAMMA"/>
</dbReference>
<dbReference type="CDD" id="cd12151">
    <property type="entry name" value="F1-ATPase_gamma"/>
    <property type="match status" value="1"/>
</dbReference>
<evidence type="ECO:0000256" key="5">
    <source>
        <dbReference type="ARBA" id="ARBA00022781"/>
    </source>
</evidence>
<name>A0ABX2LUF0_9STAP</name>
<keyword evidence="6 10" id="KW-0406">Ion transport</keyword>
<sequence length="288" mass="32112">MASLKEIDGRIKSTKKMKQITKAMNMVSSSKLRRAEKNTKQFEPYMEKMQDAITAIAGASKHSSHPMLRPRQVQRSGYLVITSDKGLAGAYSSNVLKRLINDISEKHSSSDEYSIIVLGQSGVDFLKNRGYEIENSLVDVPDQPSFKSIQAIAKHAIDLFSEEHIDELKIYYSHYVSVLENKPTTKQVLPLSREDSSQGQGQMSSYEFEPDKESILSVILPQYVESLIYGTILDAKASEHAARMTAMKNASDNATELIDDLSLQYNRARQAEITQQITEIVGGSAALE</sequence>
<dbReference type="Pfam" id="PF00231">
    <property type="entry name" value="ATP-synt"/>
    <property type="match status" value="1"/>
</dbReference>
<keyword evidence="12" id="KW-1185">Reference proteome</keyword>
<evidence type="ECO:0000256" key="9">
    <source>
        <dbReference type="ARBA" id="ARBA00023310"/>
    </source>
</evidence>
<dbReference type="RefSeq" id="WP_053031168.1">
    <property type="nucleotide sequence ID" value="NZ_CUEE01000012.1"/>
</dbReference>
<protein>
    <recommendedName>
        <fullName evidence="10">ATP synthase gamma chain</fullName>
    </recommendedName>
    <alternativeName>
        <fullName evidence="10">ATP synthase F1 sector gamma subunit</fullName>
    </alternativeName>
    <alternativeName>
        <fullName evidence="10">F-ATPase gamma subunit</fullName>
    </alternativeName>
</protein>
<dbReference type="Gene3D" id="3.40.1380.10">
    <property type="match status" value="1"/>
</dbReference>
<organism evidence="11 12">
    <name type="scientific">Staphylococcus borealis</name>
    <dbReference type="NCBI Taxonomy" id="2742203"/>
    <lineage>
        <taxon>Bacteria</taxon>
        <taxon>Bacillati</taxon>
        <taxon>Bacillota</taxon>
        <taxon>Bacilli</taxon>
        <taxon>Bacillales</taxon>
        <taxon>Staphylococcaceae</taxon>
        <taxon>Staphylococcus</taxon>
    </lineage>
</organism>
<dbReference type="PANTHER" id="PTHR11693">
    <property type="entry name" value="ATP SYNTHASE GAMMA CHAIN"/>
    <property type="match status" value="1"/>
</dbReference>
<dbReference type="EMBL" id="JABVEG010000009">
    <property type="protein sequence ID" value="NUI83298.1"/>
    <property type="molecule type" value="Genomic_DNA"/>
</dbReference>
<dbReference type="Proteomes" id="UP000610527">
    <property type="component" value="Unassembled WGS sequence"/>
</dbReference>
<comment type="subcellular location">
    <subcellularLocation>
        <location evidence="10">Cell membrane</location>
        <topology evidence="10">Peripheral membrane protein</topology>
    </subcellularLocation>
    <subcellularLocation>
        <location evidence="2">Membrane</location>
        <topology evidence="2">Peripheral membrane protein</topology>
    </subcellularLocation>
</comment>
<evidence type="ECO:0000256" key="1">
    <source>
        <dbReference type="ARBA" id="ARBA00003456"/>
    </source>
</evidence>
<keyword evidence="10" id="KW-1003">Cell membrane</keyword>
<dbReference type="PANTHER" id="PTHR11693:SF22">
    <property type="entry name" value="ATP SYNTHASE SUBUNIT GAMMA, MITOCHONDRIAL"/>
    <property type="match status" value="1"/>
</dbReference>
<keyword evidence="5 10" id="KW-0375">Hydrogen ion transport</keyword>
<evidence type="ECO:0000256" key="8">
    <source>
        <dbReference type="ARBA" id="ARBA00023196"/>
    </source>
</evidence>
<dbReference type="Gene3D" id="1.10.287.80">
    <property type="entry name" value="ATP synthase, gamma subunit, helix hairpin domain"/>
    <property type="match status" value="1"/>
</dbReference>
<dbReference type="SUPFAM" id="SSF52943">
    <property type="entry name" value="ATP synthase (F1-ATPase), gamma subunit"/>
    <property type="match status" value="1"/>
</dbReference>
<proteinExistence type="inferred from homology"/>
<comment type="similarity">
    <text evidence="3 10">Belongs to the ATPase gamma chain family.</text>
</comment>
<dbReference type="GeneID" id="74187231"/>
<reference evidence="11 12" key="1">
    <citation type="submission" date="2020-06" db="EMBL/GenBank/DDBJ databases">
        <title>Staphylococcus borealis sp. nov. -A novel member of the Staphylococcaceae family isolated from skin and blood in humans.</title>
        <authorList>
            <person name="Pain M."/>
            <person name="Wolden R."/>
            <person name="Jaen-Luchoro D."/>
            <person name="Salva-Serra F."/>
            <person name="Iglesias B.P."/>
            <person name="Karlsson R."/>
            <person name="Klingenberg C."/>
            <person name="Cavanagh J.P."/>
        </authorList>
    </citation>
    <scope>NUCLEOTIDE SEQUENCE [LARGE SCALE GENOMIC DNA]</scope>
    <source>
        <strain evidence="11 12">58-22</strain>
    </source>
</reference>
<comment type="function">
    <text evidence="1 10">Produces ATP from ADP in the presence of a proton gradient across the membrane. The gamma chain is believed to be important in regulating ATPase activity and the flow of protons through the CF(0) complex.</text>
</comment>
<keyword evidence="8 10" id="KW-0139">CF(1)</keyword>
<evidence type="ECO:0000256" key="4">
    <source>
        <dbReference type="ARBA" id="ARBA00022448"/>
    </source>
</evidence>
<keyword evidence="7 10" id="KW-0472">Membrane</keyword>